<dbReference type="HOGENOM" id="CLU_874547_0_0_1"/>
<accession>B0D9K1</accession>
<dbReference type="InParanoid" id="B0D9K1"/>
<organism evidence="2">
    <name type="scientific">Laccaria bicolor (strain S238N-H82 / ATCC MYA-4686)</name>
    <name type="common">Bicoloured deceiver</name>
    <name type="synonym">Laccaria laccata var. bicolor</name>
    <dbReference type="NCBI Taxonomy" id="486041"/>
    <lineage>
        <taxon>Eukaryota</taxon>
        <taxon>Fungi</taxon>
        <taxon>Dikarya</taxon>
        <taxon>Basidiomycota</taxon>
        <taxon>Agaricomycotina</taxon>
        <taxon>Agaricomycetes</taxon>
        <taxon>Agaricomycetidae</taxon>
        <taxon>Agaricales</taxon>
        <taxon>Agaricineae</taxon>
        <taxon>Hydnangiaceae</taxon>
        <taxon>Laccaria</taxon>
    </lineage>
</organism>
<keyword evidence="2" id="KW-1185">Reference proteome</keyword>
<evidence type="ECO:0000313" key="1">
    <source>
        <dbReference type="EMBL" id="EDR08594.1"/>
    </source>
</evidence>
<dbReference type="RefSeq" id="XP_001880819.1">
    <property type="nucleotide sequence ID" value="XM_001880784.1"/>
</dbReference>
<dbReference type="Proteomes" id="UP000001194">
    <property type="component" value="Unassembled WGS sequence"/>
</dbReference>
<dbReference type="GeneID" id="6076241"/>
<reference evidence="1 2" key="1">
    <citation type="journal article" date="2008" name="Nature">
        <title>The genome of Laccaria bicolor provides insights into mycorrhizal symbiosis.</title>
        <authorList>
            <person name="Martin F."/>
            <person name="Aerts A."/>
            <person name="Ahren D."/>
            <person name="Brun A."/>
            <person name="Danchin E.G.J."/>
            <person name="Duchaussoy F."/>
            <person name="Gibon J."/>
            <person name="Kohler A."/>
            <person name="Lindquist E."/>
            <person name="Pereda V."/>
            <person name="Salamov A."/>
            <person name="Shapiro H.J."/>
            <person name="Wuyts J."/>
            <person name="Blaudez D."/>
            <person name="Buee M."/>
            <person name="Brokstein P."/>
            <person name="Canbaeck B."/>
            <person name="Cohen D."/>
            <person name="Courty P.E."/>
            <person name="Coutinho P.M."/>
            <person name="Delaruelle C."/>
            <person name="Detter J.C."/>
            <person name="Deveau A."/>
            <person name="DiFazio S."/>
            <person name="Duplessis S."/>
            <person name="Fraissinet-Tachet L."/>
            <person name="Lucic E."/>
            <person name="Frey-Klett P."/>
            <person name="Fourrey C."/>
            <person name="Feussner I."/>
            <person name="Gay G."/>
            <person name="Grimwood J."/>
            <person name="Hoegger P.J."/>
            <person name="Jain P."/>
            <person name="Kilaru S."/>
            <person name="Labbe J."/>
            <person name="Lin Y.C."/>
            <person name="Legue V."/>
            <person name="Le Tacon F."/>
            <person name="Marmeisse R."/>
            <person name="Melayah D."/>
            <person name="Montanini B."/>
            <person name="Muratet M."/>
            <person name="Nehls U."/>
            <person name="Niculita-Hirzel H."/>
            <person name="Oudot-Le Secq M.P."/>
            <person name="Peter M."/>
            <person name="Quesneville H."/>
            <person name="Rajashekar B."/>
            <person name="Reich M."/>
            <person name="Rouhier N."/>
            <person name="Schmutz J."/>
            <person name="Yin T."/>
            <person name="Chalot M."/>
            <person name="Henrissat B."/>
            <person name="Kuees U."/>
            <person name="Lucas S."/>
            <person name="Van de Peer Y."/>
            <person name="Podila G.K."/>
            <person name="Polle A."/>
            <person name="Pukkila P.J."/>
            <person name="Richardson P.M."/>
            <person name="Rouze P."/>
            <person name="Sanders I.R."/>
            <person name="Stajich J.E."/>
            <person name="Tunlid A."/>
            <person name="Tuskan G."/>
            <person name="Grigoriev I.V."/>
        </authorList>
    </citation>
    <scope>NUCLEOTIDE SEQUENCE [LARGE SCALE GENOMIC DNA]</scope>
    <source>
        <strain evidence="2">S238N-H82 / ATCC MYA-4686</strain>
    </source>
</reference>
<dbReference type="AlphaFoldDB" id="B0D9K1"/>
<dbReference type="KEGG" id="lbc:LACBIDRAFT_296918"/>
<evidence type="ECO:0000313" key="2">
    <source>
        <dbReference type="Proteomes" id="UP000001194"/>
    </source>
</evidence>
<proteinExistence type="predicted"/>
<name>B0D9K1_LACBS</name>
<protein>
    <submittedName>
        <fullName evidence="1">Predicted protein</fullName>
    </submittedName>
</protein>
<gene>
    <name evidence="1" type="ORF">LACBIDRAFT_296918</name>
</gene>
<dbReference type="EMBL" id="DS547101">
    <property type="protein sequence ID" value="EDR08594.1"/>
    <property type="molecule type" value="Genomic_DNA"/>
</dbReference>
<sequence>MPTHHESLHQQHILQNEQKQPMKFSGRGVPMKCHPLSTSPTLMNIKLCNFNACYNTDVTKRLRMLEDTPSTCGLIENLALIEPNDFEMKNKYFCRRDDPTNTPARFFLVGTVTNSSLLSGDISRNISVSFSNRTFPRAIAAIGEILHEKVLFLPTFQQGVSITTARKLKEGTSQTTIRGLTPSSHRPRQHDDIEQALLPWDAKVPVYNGTKPFLLSQYKNQQQIVDELTPNSAVIAIFTLTTFPYHRLSSSLSSAAINTSLTFNIQSIIWLAYPSKDATVDPSLAPSPAIGVTDDYLVNDIADITQPDIILNENEGLI</sequence>
<dbReference type="OrthoDB" id="2960452at2759"/>